<dbReference type="GO" id="GO:0003677">
    <property type="term" value="F:DNA binding"/>
    <property type="evidence" value="ECO:0007669"/>
    <property type="project" value="InterPro"/>
</dbReference>
<dbReference type="InterPro" id="IPR015109">
    <property type="entry name" value="Restrct_endonuc_II_EcoRII_C"/>
</dbReference>
<reference evidence="3 4" key="1">
    <citation type="submission" date="2019-06" db="EMBL/GenBank/DDBJ databases">
        <title>Genomic Encyclopedia of Type Strains, Phase IV (KMG-V): Genome sequencing to study the core and pangenomes of soil and plant-associated prokaryotes.</title>
        <authorList>
            <person name="Whitman W."/>
        </authorList>
    </citation>
    <scope>NUCLEOTIDE SEQUENCE [LARGE SCALE GENOMIC DNA]</scope>
    <source>
        <strain evidence="3 4">BR 10355</strain>
    </source>
</reference>
<sequence length="414" mass="46801">MADVVSAEVRSRMMAGKDVDDWIVENKKKSAYWIGKRLSSNDTGLTGNHQYGPLIVKTALFRLFPKLSAIEPSVTEDHFSLEIDSHAHSSYARAVWYKSKNEGRFTNLGGTRSPLLDPENTGGLAVFAFRLDPSGKVLEGRAWVCRSPSEEDRFEALIGPVEPREFVIWENAEVSYAHLGRSETQSTCWLDYDEIPREWLQKFPTGQQILTKVIERRAAKGTPDQLLMQRRKCEYEMFQSIEEATFLPKLTPGFKSVSSFTALAQSILQSRKSRAGNSLELHARQIFEESGLRSGQQYSHKPKIDGNPDFIFPSAAAYSDLHFPTASLRMLAAKTTCKDRWRQVTKEAKRLTERHLLTLQVGVTESQFAEMSEAGVRLVVPTELHKAYPAKVRTKLISLESFIKGITKLKPYKP</sequence>
<organism evidence="3 4">
    <name type="scientific">Bradyrhizobium macuxiense</name>
    <dbReference type="NCBI Taxonomy" id="1755647"/>
    <lineage>
        <taxon>Bacteria</taxon>
        <taxon>Pseudomonadati</taxon>
        <taxon>Pseudomonadota</taxon>
        <taxon>Alphaproteobacteria</taxon>
        <taxon>Hyphomicrobiales</taxon>
        <taxon>Nitrobacteraceae</taxon>
        <taxon>Bradyrhizobium</taxon>
    </lineage>
</organism>
<dbReference type="InterPro" id="IPR015300">
    <property type="entry name" value="DNA-bd_pseudobarrel_sf"/>
</dbReference>
<dbReference type="GO" id="GO:0009307">
    <property type="term" value="P:DNA restriction-modification system"/>
    <property type="evidence" value="ECO:0007669"/>
    <property type="project" value="InterPro"/>
</dbReference>
<accession>A0A560LZU9</accession>
<keyword evidence="3" id="KW-0540">Nuclease</keyword>
<proteinExistence type="predicted"/>
<evidence type="ECO:0000259" key="1">
    <source>
        <dbReference type="Pfam" id="PF09019"/>
    </source>
</evidence>
<dbReference type="RefSeq" id="WP_208763997.1">
    <property type="nucleotide sequence ID" value="NZ_VITY01000004.1"/>
</dbReference>
<dbReference type="GO" id="GO:0009036">
    <property type="term" value="F:type II site-specific deoxyribonuclease activity"/>
    <property type="evidence" value="ECO:0007669"/>
    <property type="project" value="InterPro"/>
</dbReference>
<dbReference type="Gene3D" id="3.40.91.80">
    <property type="match status" value="1"/>
</dbReference>
<evidence type="ECO:0000313" key="4">
    <source>
        <dbReference type="Proteomes" id="UP000321304"/>
    </source>
</evidence>
<feature type="domain" description="Restriction endonuclease type II EcoRII C-terminal" evidence="1">
    <location>
        <begin position="238"/>
        <end position="403"/>
    </location>
</feature>
<feature type="domain" description="Restriction endonuclease type II EcoRII N-terminal" evidence="2">
    <location>
        <begin position="29"/>
        <end position="173"/>
    </location>
</feature>
<dbReference type="Gene3D" id="2.40.330.10">
    <property type="entry name" value="DNA-binding pseudobarrel domain"/>
    <property type="match status" value="1"/>
</dbReference>
<dbReference type="SUPFAM" id="SSF52980">
    <property type="entry name" value="Restriction endonuclease-like"/>
    <property type="match status" value="1"/>
</dbReference>
<dbReference type="SUPFAM" id="SSF101936">
    <property type="entry name" value="DNA-binding pseudobarrel domain"/>
    <property type="match status" value="1"/>
</dbReference>
<gene>
    <name evidence="3" type="ORF">FBZ93_10450</name>
</gene>
<keyword evidence="3" id="KW-0255">Endonuclease</keyword>
<comment type="caution">
    <text evidence="3">The sequence shown here is derived from an EMBL/GenBank/DDBJ whole genome shotgun (WGS) entry which is preliminary data.</text>
</comment>
<dbReference type="Proteomes" id="UP000321304">
    <property type="component" value="Unassembled WGS sequence"/>
</dbReference>
<protein>
    <submittedName>
        <fullName evidence="3">Restriction endonuclease EcoRII</fullName>
    </submittedName>
</protein>
<name>A0A560LZU9_9BRAD</name>
<dbReference type="AlphaFoldDB" id="A0A560LZU9"/>
<keyword evidence="3" id="KW-0378">Hydrolase</keyword>
<dbReference type="EMBL" id="VITY01000004">
    <property type="protein sequence ID" value="TWC00780.1"/>
    <property type="molecule type" value="Genomic_DNA"/>
</dbReference>
<dbReference type="Pfam" id="PF09019">
    <property type="entry name" value="EcoRII-C"/>
    <property type="match status" value="1"/>
</dbReference>
<dbReference type="InterPro" id="IPR038365">
    <property type="entry name" value="EcoRII_C_sf"/>
</dbReference>
<keyword evidence="4" id="KW-1185">Reference proteome</keyword>
<dbReference type="InterPro" id="IPR011335">
    <property type="entry name" value="Restrct_endonuc-II-like"/>
</dbReference>
<evidence type="ECO:0000313" key="3">
    <source>
        <dbReference type="EMBL" id="TWC00780.1"/>
    </source>
</evidence>
<evidence type="ECO:0000259" key="2">
    <source>
        <dbReference type="Pfam" id="PF09217"/>
    </source>
</evidence>
<dbReference type="InterPro" id="IPR023372">
    <property type="entry name" value="Rest_endonuc_II_EcoRII_N"/>
</dbReference>
<dbReference type="Pfam" id="PF09217">
    <property type="entry name" value="EcoRII-N"/>
    <property type="match status" value="1"/>
</dbReference>